<comment type="caution">
    <text evidence="1">The sequence shown here is derived from an EMBL/GenBank/DDBJ whole genome shotgun (WGS) entry which is preliminary data.</text>
</comment>
<keyword evidence="2" id="KW-1185">Reference proteome</keyword>
<evidence type="ECO:0000313" key="2">
    <source>
        <dbReference type="Proteomes" id="UP001549366"/>
    </source>
</evidence>
<evidence type="ECO:0000313" key="1">
    <source>
        <dbReference type="EMBL" id="MET4755126.1"/>
    </source>
</evidence>
<dbReference type="Proteomes" id="UP001549366">
    <property type="component" value="Unassembled WGS sequence"/>
</dbReference>
<dbReference type="EMBL" id="JBEWTB010000002">
    <property type="protein sequence ID" value="MET4755126.1"/>
    <property type="molecule type" value="Genomic_DNA"/>
</dbReference>
<protein>
    <submittedName>
        <fullName evidence="1">Uncharacterized protein</fullName>
    </submittedName>
</protein>
<proteinExistence type="predicted"/>
<gene>
    <name evidence="1" type="ORF">V5J35_000318</name>
</gene>
<sequence>MYCTGWLKHGCRIVLLVVWVFGLGGVAPCASASLIATVREDGLSLFRAVSVLIPGSWPQELFGNLVDYVDQLGYSHRMNDRVNNELVEGDVLTVSRRLLDFDTYRLSGEHPGRAGAVLLSHSLGKPILVLLLNEAGRVSDRSFLVNQQGVFPIHSLQGSGFPVPAVQLLEVGGVWYPITTGRDGRVYRRRSVDRYLTDLIPRIDELLDEAWSQSGNQLVQGQATVLDWFRRLRRLLATISDGERGDGGNYIVQFRSAMAVMQRFYSISGFSALMQGLEVDEQVRFIGQLLEYGDVFGFIMDLSARGRQVQGGSSSLTLNQLFLRFLRTTQSLAITHHSQGGFPGDGERLPIRFSQERVFIEFNPSSYVHQLLLILHIRCQMLEFNRMAIVTYSLGLSDDQKTKAQEQQSILISHLHTMIQALVKKHYGAYWGETYYRPIIIRDGSVVLFRSDPYAPRSGWKGGSSSGQGEN</sequence>
<accession>A0ABV2SBI2</accession>
<name>A0ABV2SBI2_9GAMM</name>
<reference evidence="1 2" key="1">
    <citation type="submission" date="2024-06" db="EMBL/GenBank/DDBJ databases">
        <title>Genomic Encyclopedia of Type Strains, Phase V (KMG-V): Genome sequencing to study the core and pangenomes of soil and plant-associated prokaryotes.</title>
        <authorList>
            <person name="Whitman W."/>
        </authorList>
    </citation>
    <scope>NUCLEOTIDE SEQUENCE [LARGE SCALE GENOMIC DNA]</scope>
    <source>
        <strain evidence="1 2">NE40</strain>
    </source>
</reference>
<organism evidence="1 2">
    <name type="scientific">Endozoicomonas lisbonensis</name>
    <dbReference type="NCBI Taxonomy" id="3120522"/>
    <lineage>
        <taxon>Bacteria</taxon>
        <taxon>Pseudomonadati</taxon>
        <taxon>Pseudomonadota</taxon>
        <taxon>Gammaproteobacteria</taxon>
        <taxon>Oceanospirillales</taxon>
        <taxon>Endozoicomonadaceae</taxon>
        <taxon>Endozoicomonas</taxon>
    </lineage>
</organism>